<dbReference type="Proteomes" id="UP000728032">
    <property type="component" value="Unassembled WGS sequence"/>
</dbReference>
<keyword evidence="8" id="KW-0406">Ion transport</keyword>
<organism evidence="13">
    <name type="scientific">Oppiella nova</name>
    <dbReference type="NCBI Taxonomy" id="334625"/>
    <lineage>
        <taxon>Eukaryota</taxon>
        <taxon>Metazoa</taxon>
        <taxon>Ecdysozoa</taxon>
        <taxon>Arthropoda</taxon>
        <taxon>Chelicerata</taxon>
        <taxon>Arachnida</taxon>
        <taxon>Acari</taxon>
        <taxon>Acariformes</taxon>
        <taxon>Sarcoptiformes</taxon>
        <taxon>Oribatida</taxon>
        <taxon>Brachypylina</taxon>
        <taxon>Oppioidea</taxon>
        <taxon>Oppiidae</taxon>
        <taxon>Oppiella</taxon>
    </lineage>
</organism>
<dbReference type="PRINTS" id="PR00123">
    <property type="entry name" value="ATPASEA"/>
</dbReference>
<keyword evidence="3" id="KW-0813">Transport</keyword>
<sequence>MLTAGILSFTYLILSLKNKQIIPSRLQISAEILYGFVKHGIHFLSLFLPHGTPWWLAPLMITIELFAYLARPVSLSLRLAANMIAGCSRFIGVGFMAIGMLGAALGPVILQKLNNYKDSLLLELVLQKLWDCFHL</sequence>
<evidence type="ECO:0000256" key="3">
    <source>
        <dbReference type="ARBA" id="ARBA00022448"/>
    </source>
</evidence>
<dbReference type="CDD" id="cd00310">
    <property type="entry name" value="ATP-synt_Fo_a_6"/>
    <property type="match status" value="1"/>
</dbReference>
<dbReference type="SUPFAM" id="SSF81336">
    <property type="entry name" value="F1F0 ATP synthase subunit A"/>
    <property type="match status" value="1"/>
</dbReference>
<keyword evidence="4" id="KW-0138">CF(0)</keyword>
<name>A0A7R9QPB7_9ACAR</name>
<evidence type="ECO:0000256" key="8">
    <source>
        <dbReference type="ARBA" id="ARBA00023065"/>
    </source>
</evidence>
<keyword evidence="10" id="KW-0066">ATP synthesis</keyword>
<dbReference type="OrthoDB" id="6511606at2759"/>
<comment type="subcellular location">
    <subcellularLocation>
        <location evidence="1">Membrane</location>
        <topology evidence="1">Multi-pass membrane protein</topology>
    </subcellularLocation>
</comment>
<dbReference type="AlphaFoldDB" id="A0A7R9QPB7"/>
<feature type="transmembrane region" description="Helical" evidence="12">
    <location>
        <begin position="90"/>
        <end position="110"/>
    </location>
</feature>
<evidence type="ECO:0000256" key="9">
    <source>
        <dbReference type="ARBA" id="ARBA00023136"/>
    </source>
</evidence>
<keyword evidence="7 12" id="KW-1133">Transmembrane helix</keyword>
<protein>
    <recommendedName>
        <fullName evidence="11">F-ATPase protein 6</fullName>
    </recommendedName>
</protein>
<feature type="non-terminal residue" evidence="13">
    <location>
        <position position="1"/>
    </location>
</feature>
<dbReference type="PANTHER" id="PTHR11410">
    <property type="entry name" value="ATP SYNTHASE SUBUNIT A"/>
    <property type="match status" value="1"/>
</dbReference>
<evidence type="ECO:0000256" key="7">
    <source>
        <dbReference type="ARBA" id="ARBA00022989"/>
    </source>
</evidence>
<evidence type="ECO:0000256" key="1">
    <source>
        <dbReference type="ARBA" id="ARBA00004141"/>
    </source>
</evidence>
<dbReference type="PANTHER" id="PTHR11410:SF0">
    <property type="entry name" value="ATP SYNTHASE SUBUNIT A"/>
    <property type="match status" value="1"/>
</dbReference>
<dbReference type="Pfam" id="PF00119">
    <property type="entry name" value="ATP-synt_A"/>
    <property type="match status" value="1"/>
</dbReference>
<accession>A0A7R9QPB7</accession>
<comment type="similarity">
    <text evidence="2">Belongs to the ATPase A chain family.</text>
</comment>
<evidence type="ECO:0000313" key="13">
    <source>
        <dbReference type="EMBL" id="CAD7652195.1"/>
    </source>
</evidence>
<evidence type="ECO:0000256" key="5">
    <source>
        <dbReference type="ARBA" id="ARBA00022692"/>
    </source>
</evidence>
<evidence type="ECO:0000256" key="4">
    <source>
        <dbReference type="ARBA" id="ARBA00022547"/>
    </source>
</evidence>
<evidence type="ECO:0000256" key="10">
    <source>
        <dbReference type="ARBA" id="ARBA00023310"/>
    </source>
</evidence>
<evidence type="ECO:0000313" key="14">
    <source>
        <dbReference type="Proteomes" id="UP000728032"/>
    </source>
</evidence>
<keyword evidence="14" id="KW-1185">Reference proteome</keyword>
<feature type="transmembrane region" description="Helical" evidence="12">
    <location>
        <begin position="52"/>
        <end position="70"/>
    </location>
</feature>
<keyword evidence="9 12" id="KW-0472">Membrane</keyword>
<evidence type="ECO:0000256" key="6">
    <source>
        <dbReference type="ARBA" id="ARBA00022781"/>
    </source>
</evidence>
<evidence type="ECO:0000256" key="12">
    <source>
        <dbReference type="SAM" id="Phobius"/>
    </source>
</evidence>
<dbReference type="InterPro" id="IPR023011">
    <property type="entry name" value="ATP_synth_F0_asu_AS"/>
</dbReference>
<gene>
    <name evidence="13" type="ORF">ONB1V03_LOCUS8860</name>
</gene>
<dbReference type="GO" id="GO:0046933">
    <property type="term" value="F:proton-transporting ATP synthase activity, rotational mechanism"/>
    <property type="evidence" value="ECO:0007669"/>
    <property type="project" value="TreeGrafter"/>
</dbReference>
<keyword evidence="5 12" id="KW-0812">Transmembrane</keyword>
<dbReference type="PROSITE" id="PS00449">
    <property type="entry name" value="ATPASE_A"/>
    <property type="match status" value="1"/>
</dbReference>
<dbReference type="InterPro" id="IPR000568">
    <property type="entry name" value="ATP_synth_F0_asu"/>
</dbReference>
<keyword evidence="6" id="KW-0375">Hydrogen ion transport</keyword>
<dbReference type="EMBL" id="CAJPVJ010005261">
    <property type="protein sequence ID" value="CAG2169382.1"/>
    <property type="molecule type" value="Genomic_DNA"/>
</dbReference>
<dbReference type="GO" id="GO:0045259">
    <property type="term" value="C:proton-transporting ATP synthase complex"/>
    <property type="evidence" value="ECO:0007669"/>
    <property type="project" value="UniProtKB-KW"/>
</dbReference>
<dbReference type="Gene3D" id="1.20.120.220">
    <property type="entry name" value="ATP synthase, F0 complex, subunit A"/>
    <property type="match status" value="1"/>
</dbReference>
<evidence type="ECO:0000256" key="2">
    <source>
        <dbReference type="ARBA" id="ARBA00006810"/>
    </source>
</evidence>
<dbReference type="InterPro" id="IPR045083">
    <property type="entry name" value="ATP_synth_F0_asu_bact/mt"/>
</dbReference>
<dbReference type="InterPro" id="IPR035908">
    <property type="entry name" value="F0_ATP_A_sf"/>
</dbReference>
<reference evidence="13" key="1">
    <citation type="submission" date="2020-11" db="EMBL/GenBank/DDBJ databases">
        <authorList>
            <person name="Tran Van P."/>
        </authorList>
    </citation>
    <scope>NUCLEOTIDE SEQUENCE</scope>
</reference>
<evidence type="ECO:0000256" key="11">
    <source>
        <dbReference type="ARBA" id="ARBA00032954"/>
    </source>
</evidence>
<dbReference type="EMBL" id="OC920086">
    <property type="protein sequence ID" value="CAD7652195.1"/>
    <property type="molecule type" value="Genomic_DNA"/>
</dbReference>
<proteinExistence type="inferred from homology"/>